<feature type="coiled-coil region" evidence="1">
    <location>
        <begin position="139"/>
        <end position="183"/>
    </location>
</feature>
<dbReference type="OrthoDB" id="2657928at2"/>
<evidence type="ECO:0000256" key="1">
    <source>
        <dbReference type="SAM" id="Coils"/>
    </source>
</evidence>
<dbReference type="RefSeq" id="WP_091180702.1">
    <property type="nucleotide sequence ID" value="NZ_FOMT01000001.1"/>
</dbReference>
<protein>
    <recommendedName>
        <fullName evidence="4">N-terminal domain of peptidoglycan hydrolase CwlO-containing protein</fullName>
    </recommendedName>
</protein>
<accession>A0A1I1TQM5</accession>
<name>A0A1I1TQM5_9BACL</name>
<proteinExistence type="predicted"/>
<evidence type="ECO:0000313" key="2">
    <source>
        <dbReference type="EMBL" id="SFD58753.1"/>
    </source>
</evidence>
<dbReference type="Proteomes" id="UP000198855">
    <property type="component" value="Unassembled WGS sequence"/>
</dbReference>
<evidence type="ECO:0000313" key="3">
    <source>
        <dbReference type="Proteomes" id="UP000198855"/>
    </source>
</evidence>
<dbReference type="AlphaFoldDB" id="A0A1I1TQM5"/>
<keyword evidence="3" id="KW-1185">Reference proteome</keyword>
<dbReference type="EMBL" id="FOMT01000001">
    <property type="protein sequence ID" value="SFD58753.1"/>
    <property type="molecule type" value="Genomic_DNA"/>
</dbReference>
<evidence type="ECO:0008006" key="4">
    <source>
        <dbReference type="Google" id="ProtNLM"/>
    </source>
</evidence>
<sequence length="366" mass="42793">MAFHRVYVRGRLLFILLIILMLAVCKLPVLAEPQLTEDEQVNQILEKSLSIVEIDKEIARIQTEKQKVMDEMSVTDKNIVQREQDIKEKREEAGKVLRAYYMGEREILLRAILSFNSLHELFAMLDYVDIIFTKDRNTLDSYTNEYMSLKEEYTKLGSRKTELEEIENRLQTQRNRVAQLEQQIDGELAGRSDADRLRLLMEELTNYWESAGLQEVELYFGAISKAMNKLPNWLEDNKQYLEINGFNYTIRIPEDALNTFLREQDKRFNDFSFRFEDGKVTASGKHDNIDIAVTGHYTVEEEPKNGIVFHVDELLFNGFALPDTTRKTLEEKFDLGFYPGDLITFIQAKSVEMKDKELIVNLKMKL</sequence>
<dbReference type="Gene3D" id="6.10.250.3150">
    <property type="match status" value="1"/>
</dbReference>
<organism evidence="2 3">
    <name type="scientific">Paenibacillus catalpae</name>
    <dbReference type="NCBI Taxonomy" id="1045775"/>
    <lineage>
        <taxon>Bacteria</taxon>
        <taxon>Bacillati</taxon>
        <taxon>Bacillota</taxon>
        <taxon>Bacilli</taxon>
        <taxon>Bacillales</taxon>
        <taxon>Paenibacillaceae</taxon>
        <taxon>Paenibacillus</taxon>
    </lineage>
</organism>
<dbReference type="STRING" id="1045775.SAMN05216378_0543"/>
<gene>
    <name evidence="2" type="ORF">SAMN05216378_0543</name>
</gene>
<reference evidence="3" key="1">
    <citation type="submission" date="2016-10" db="EMBL/GenBank/DDBJ databases">
        <authorList>
            <person name="Varghese N."/>
            <person name="Submissions S."/>
        </authorList>
    </citation>
    <scope>NUCLEOTIDE SEQUENCE [LARGE SCALE GENOMIC DNA]</scope>
    <source>
        <strain evidence="3">CGMCC 1.10784</strain>
    </source>
</reference>
<keyword evidence="1" id="KW-0175">Coiled coil</keyword>